<sequence length="109" mass="13059">MSLWKRLKRVNKITARDFSYAGTDIPVDMMNRISHQEAQKGLQKRLDNVFKAGYIFWHDMYKKRLEKYKELKNSLIEVNPNHESDNPFGLTTEENKVMKEIYTDLFKDE</sequence>
<dbReference type="AlphaFoldDB" id="A0A0F9UGR1"/>
<comment type="caution">
    <text evidence="1">The sequence shown here is derived from an EMBL/GenBank/DDBJ whole genome shotgun (WGS) entry which is preliminary data.</text>
</comment>
<proteinExistence type="predicted"/>
<organism evidence="1">
    <name type="scientific">marine sediment metagenome</name>
    <dbReference type="NCBI Taxonomy" id="412755"/>
    <lineage>
        <taxon>unclassified sequences</taxon>
        <taxon>metagenomes</taxon>
        <taxon>ecological metagenomes</taxon>
    </lineage>
</organism>
<gene>
    <name evidence="1" type="ORF">LCGC14_0224220</name>
</gene>
<reference evidence="1" key="1">
    <citation type="journal article" date="2015" name="Nature">
        <title>Complex archaea that bridge the gap between prokaryotes and eukaryotes.</title>
        <authorList>
            <person name="Spang A."/>
            <person name="Saw J.H."/>
            <person name="Jorgensen S.L."/>
            <person name="Zaremba-Niedzwiedzka K."/>
            <person name="Martijn J."/>
            <person name="Lind A.E."/>
            <person name="van Eijk R."/>
            <person name="Schleper C."/>
            <person name="Guy L."/>
            <person name="Ettema T.J."/>
        </authorList>
    </citation>
    <scope>NUCLEOTIDE SEQUENCE</scope>
</reference>
<dbReference type="EMBL" id="LAZR01000107">
    <property type="protein sequence ID" value="KKN90839.1"/>
    <property type="molecule type" value="Genomic_DNA"/>
</dbReference>
<protein>
    <submittedName>
        <fullName evidence="1">Uncharacterized protein</fullName>
    </submittedName>
</protein>
<accession>A0A0F9UGR1</accession>
<evidence type="ECO:0000313" key="1">
    <source>
        <dbReference type="EMBL" id="KKN90839.1"/>
    </source>
</evidence>
<name>A0A0F9UGR1_9ZZZZ</name>